<evidence type="ECO:0000313" key="1">
    <source>
        <dbReference type="EMBL" id="PAV86302.1"/>
    </source>
</evidence>
<dbReference type="EMBL" id="LIAE01006684">
    <property type="protein sequence ID" value="PAV86302.1"/>
    <property type="molecule type" value="Genomic_DNA"/>
</dbReference>
<name>A0A2A2LJB7_9BILA</name>
<evidence type="ECO:0000313" key="2">
    <source>
        <dbReference type="Proteomes" id="UP000218231"/>
    </source>
</evidence>
<sequence length="78" mass="8701">MTLVSTKFEEGSPAAIALKRIVNWKFEMDYETETEEEATTNRCKLLSELVADIIPPNSELVNQTARLDEILGPSDSSI</sequence>
<reference evidence="1 2" key="1">
    <citation type="journal article" date="2017" name="Curr. Biol.">
        <title>Genome architecture and evolution of a unichromosomal asexual nematode.</title>
        <authorList>
            <person name="Fradin H."/>
            <person name="Zegar C."/>
            <person name="Gutwein M."/>
            <person name="Lucas J."/>
            <person name="Kovtun M."/>
            <person name="Corcoran D."/>
            <person name="Baugh L.R."/>
            <person name="Kiontke K."/>
            <person name="Gunsalus K."/>
            <person name="Fitch D.H."/>
            <person name="Piano F."/>
        </authorList>
    </citation>
    <scope>NUCLEOTIDE SEQUENCE [LARGE SCALE GENOMIC DNA]</scope>
    <source>
        <strain evidence="1">PF1309</strain>
    </source>
</reference>
<organism evidence="1 2">
    <name type="scientific">Diploscapter pachys</name>
    <dbReference type="NCBI Taxonomy" id="2018661"/>
    <lineage>
        <taxon>Eukaryota</taxon>
        <taxon>Metazoa</taxon>
        <taxon>Ecdysozoa</taxon>
        <taxon>Nematoda</taxon>
        <taxon>Chromadorea</taxon>
        <taxon>Rhabditida</taxon>
        <taxon>Rhabditina</taxon>
        <taxon>Rhabditomorpha</taxon>
        <taxon>Rhabditoidea</taxon>
        <taxon>Rhabditidae</taxon>
        <taxon>Diploscapter</taxon>
    </lineage>
</organism>
<proteinExistence type="predicted"/>
<protein>
    <submittedName>
        <fullName evidence="1">Uncharacterized protein</fullName>
    </submittedName>
</protein>
<dbReference type="Proteomes" id="UP000218231">
    <property type="component" value="Unassembled WGS sequence"/>
</dbReference>
<gene>
    <name evidence="1" type="ORF">WR25_20453</name>
</gene>
<keyword evidence="2" id="KW-1185">Reference proteome</keyword>
<dbReference type="AlphaFoldDB" id="A0A2A2LJB7"/>
<comment type="caution">
    <text evidence="1">The sequence shown here is derived from an EMBL/GenBank/DDBJ whole genome shotgun (WGS) entry which is preliminary data.</text>
</comment>
<accession>A0A2A2LJB7</accession>